<proteinExistence type="predicted"/>
<keyword evidence="2" id="KW-1185">Reference proteome</keyword>
<evidence type="ECO:0000313" key="1">
    <source>
        <dbReference type="EMBL" id="KAJ2985240.1"/>
    </source>
</evidence>
<sequence length="367" mass="40930">MCTFAYGAIGVSSETYSTEGWPVTYCGETRGTKHRDKEQNIATRRKEWDSATLPGVNRRLALLAEEVRLAFRELRSENLGMPVDKLEDAVELKADSEVELRSGRAGEGWTRARISARRTAYLYPRIYTNHHWTADAGHQSVQKFHMAPSYRLPLRNAGRDREDKLSTGRAGRSEGDVAVWQWLFAMDPRRPTRRRIMRGCLSRMPTNVPGSGAIGGPEQAERPVISRNCGTWKELQGETGIRHVDGAPLSTLWQGARPQQLPVSVHSSITERRPASAIVEAACPWAPYPWAADLAARGVDEHDMSRELTTDKARTRLRNESGADITVNRDDNTIVIVGSETAIETAKEAILKMTTNNGGRGRGRRED</sequence>
<name>A0ACC1P288_9APHY</name>
<dbReference type="EMBL" id="JANSHE010003626">
    <property type="protein sequence ID" value="KAJ2985240.1"/>
    <property type="molecule type" value="Genomic_DNA"/>
</dbReference>
<accession>A0ACC1P288</accession>
<organism evidence="1 2">
    <name type="scientific">Trametes sanguinea</name>
    <dbReference type="NCBI Taxonomy" id="158606"/>
    <lineage>
        <taxon>Eukaryota</taxon>
        <taxon>Fungi</taxon>
        <taxon>Dikarya</taxon>
        <taxon>Basidiomycota</taxon>
        <taxon>Agaricomycotina</taxon>
        <taxon>Agaricomycetes</taxon>
        <taxon>Polyporales</taxon>
        <taxon>Polyporaceae</taxon>
        <taxon>Trametes</taxon>
    </lineage>
</organism>
<reference evidence="1" key="1">
    <citation type="submission" date="2022-08" db="EMBL/GenBank/DDBJ databases">
        <title>Genome Sequence of Pycnoporus sanguineus.</title>
        <authorList>
            <person name="Buettner E."/>
        </authorList>
    </citation>
    <scope>NUCLEOTIDE SEQUENCE</scope>
    <source>
        <strain evidence="1">CG-C14</strain>
    </source>
</reference>
<evidence type="ECO:0000313" key="2">
    <source>
        <dbReference type="Proteomes" id="UP001144978"/>
    </source>
</evidence>
<protein>
    <submittedName>
        <fullName evidence="1">Uncharacterized protein</fullName>
    </submittedName>
</protein>
<comment type="caution">
    <text evidence="1">The sequence shown here is derived from an EMBL/GenBank/DDBJ whole genome shotgun (WGS) entry which is preliminary data.</text>
</comment>
<dbReference type="Proteomes" id="UP001144978">
    <property type="component" value="Unassembled WGS sequence"/>
</dbReference>
<gene>
    <name evidence="1" type="ORF">NUW54_g10215</name>
</gene>